<sequence>MSCGIICRIDPDGYSPYAELARIRRFVDGLPGVLKEPKPDQFERWLWILMGVVCVIFGVFILGILAYGVVSTIVAVV</sequence>
<dbReference type="EMBL" id="LAZR01019556">
    <property type="protein sequence ID" value="KKL92107.1"/>
    <property type="molecule type" value="Genomic_DNA"/>
</dbReference>
<name>A0A0F9IYJ7_9ZZZZ</name>
<proteinExistence type="predicted"/>
<comment type="caution">
    <text evidence="2">The sequence shown here is derived from an EMBL/GenBank/DDBJ whole genome shotgun (WGS) entry which is preliminary data.</text>
</comment>
<reference evidence="2" key="1">
    <citation type="journal article" date="2015" name="Nature">
        <title>Complex archaea that bridge the gap between prokaryotes and eukaryotes.</title>
        <authorList>
            <person name="Spang A."/>
            <person name="Saw J.H."/>
            <person name="Jorgensen S.L."/>
            <person name="Zaremba-Niedzwiedzka K."/>
            <person name="Martijn J."/>
            <person name="Lind A.E."/>
            <person name="van Eijk R."/>
            <person name="Schleper C."/>
            <person name="Guy L."/>
            <person name="Ettema T.J."/>
        </authorList>
    </citation>
    <scope>NUCLEOTIDE SEQUENCE</scope>
</reference>
<keyword evidence="1" id="KW-1133">Transmembrane helix</keyword>
<protein>
    <submittedName>
        <fullName evidence="2">Uncharacterized protein</fullName>
    </submittedName>
</protein>
<keyword evidence="1" id="KW-0812">Transmembrane</keyword>
<feature type="transmembrane region" description="Helical" evidence="1">
    <location>
        <begin position="45"/>
        <end position="70"/>
    </location>
</feature>
<organism evidence="2">
    <name type="scientific">marine sediment metagenome</name>
    <dbReference type="NCBI Taxonomy" id="412755"/>
    <lineage>
        <taxon>unclassified sequences</taxon>
        <taxon>metagenomes</taxon>
        <taxon>ecological metagenomes</taxon>
    </lineage>
</organism>
<dbReference type="AlphaFoldDB" id="A0A0F9IYJ7"/>
<evidence type="ECO:0000313" key="2">
    <source>
        <dbReference type="EMBL" id="KKL92107.1"/>
    </source>
</evidence>
<evidence type="ECO:0000256" key="1">
    <source>
        <dbReference type="SAM" id="Phobius"/>
    </source>
</evidence>
<gene>
    <name evidence="2" type="ORF">LCGC14_1888040</name>
</gene>
<keyword evidence="1" id="KW-0472">Membrane</keyword>
<accession>A0A0F9IYJ7</accession>